<dbReference type="PROSITE" id="PS50943">
    <property type="entry name" value="HTH_CROC1"/>
    <property type="match status" value="1"/>
</dbReference>
<dbReference type="InterPro" id="IPR010982">
    <property type="entry name" value="Lambda_DNA-bd_dom_sf"/>
</dbReference>
<evidence type="ECO:0000259" key="1">
    <source>
        <dbReference type="PROSITE" id="PS50943"/>
    </source>
</evidence>
<proteinExistence type="predicted"/>
<dbReference type="CDD" id="cd00093">
    <property type="entry name" value="HTH_XRE"/>
    <property type="match status" value="1"/>
</dbReference>
<accession>A0ABU3W359</accession>
<comment type="caution">
    <text evidence="2">The sequence shown here is derived from an EMBL/GenBank/DDBJ whole genome shotgun (WGS) entry which is preliminary data.</text>
</comment>
<keyword evidence="3" id="KW-1185">Reference proteome</keyword>
<dbReference type="InterPro" id="IPR001387">
    <property type="entry name" value="Cro/C1-type_HTH"/>
</dbReference>
<protein>
    <submittedName>
        <fullName evidence="2">Helix-turn-helix transcriptional regulator</fullName>
    </submittedName>
</protein>
<dbReference type="SMART" id="SM00530">
    <property type="entry name" value="HTH_XRE"/>
    <property type="match status" value="1"/>
</dbReference>
<dbReference type="Pfam" id="PF17765">
    <property type="entry name" value="MLTR_LBD"/>
    <property type="match status" value="1"/>
</dbReference>
<dbReference type="Pfam" id="PF13560">
    <property type="entry name" value="HTH_31"/>
    <property type="match status" value="1"/>
</dbReference>
<feature type="domain" description="HTH cro/C1-type" evidence="1">
    <location>
        <begin position="24"/>
        <end position="78"/>
    </location>
</feature>
<dbReference type="Gene3D" id="3.30.450.180">
    <property type="match status" value="1"/>
</dbReference>
<dbReference type="RefSeq" id="WP_316975310.1">
    <property type="nucleotide sequence ID" value="NZ_JAWIIJ010000023.1"/>
</dbReference>
<dbReference type="Proteomes" id="UP001269819">
    <property type="component" value="Unassembled WGS sequence"/>
</dbReference>
<name>A0ABU3W359_9GAMM</name>
<dbReference type="PANTHER" id="PTHR35010:SF4">
    <property type="entry name" value="BLL5781 PROTEIN"/>
    <property type="match status" value="1"/>
</dbReference>
<gene>
    <name evidence="2" type="ORF">RYS15_20020</name>
</gene>
<evidence type="ECO:0000313" key="3">
    <source>
        <dbReference type="Proteomes" id="UP001269819"/>
    </source>
</evidence>
<dbReference type="SUPFAM" id="SSF47413">
    <property type="entry name" value="lambda repressor-like DNA-binding domains"/>
    <property type="match status" value="1"/>
</dbReference>
<dbReference type="PANTHER" id="PTHR35010">
    <property type="entry name" value="BLL4672 PROTEIN-RELATED"/>
    <property type="match status" value="1"/>
</dbReference>
<dbReference type="EMBL" id="JAWIIJ010000023">
    <property type="protein sequence ID" value="MDV2080983.1"/>
    <property type="molecule type" value="Genomic_DNA"/>
</dbReference>
<sequence>MPTDQWSDAVSPVSGKYSAFGFLLRRWRRQRGMSQLDLALATGVSGRHLSFVETGRSRPKRALVLTLAEALDMPLRERNELLLAAGLPAAYFEFDYDSAELSVYRSAIAELIENHLPYPALVLNRWGDVVDANRTAFAMFPELVAEQPVNLYQAYLSSDHWKAVIENWSEVAWAAYGHLQGDAARYCGDQRMQSLLRFIEDCLKDVPKPANLPSSPSIRTRLNLNGQVLETTTMVAHFGPVNDVFLSELRVEMIFPANDNARRFFAMF</sequence>
<dbReference type="InterPro" id="IPR041413">
    <property type="entry name" value="MLTR_LBD"/>
</dbReference>
<dbReference type="Gene3D" id="1.10.260.40">
    <property type="entry name" value="lambda repressor-like DNA-binding domains"/>
    <property type="match status" value="1"/>
</dbReference>
<organism evidence="2 3">
    <name type="scientific">Marinobacter xestospongiae</name>
    <dbReference type="NCBI Taxonomy" id="994319"/>
    <lineage>
        <taxon>Bacteria</taxon>
        <taxon>Pseudomonadati</taxon>
        <taxon>Pseudomonadota</taxon>
        <taxon>Gammaproteobacteria</taxon>
        <taxon>Pseudomonadales</taxon>
        <taxon>Marinobacteraceae</taxon>
        <taxon>Marinobacter</taxon>
    </lineage>
</organism>
<evidence type="ECO:0000313" key="2">
    <source>
        <dbReference type="EMBL" id="MDV2080983.1"/>
    </source>
</evidence>
<reference evidence="2 3" key="1">
    <citation type="submission" date="2023-10" db="EMBL/GenBank/DDBJ databases">
        <title>Characteristics and mechanism of a salt-tolerant marine origin heterotrophic nitrifying- aerobic denitrifying bacteria Marinobacter xestospongiae HN1.</title>
        <authorList>
            <person name="Qi R."/>
        </authorList>
    </citation>
    <scope>NUCLEOTIDE SEQUENCE [LARGE SCALE GENOMIC DNA]</scope>
    <source>
        <strain evidence="2 3">HN1</strain>
    </source>
</reference>